<dbReference type="PANTHER" id="PTHR10584">
    <property type="entry name" value="SUGAR KINASE"/>
    <property type="match status" value="1"/>
</dbReference>
<reference evidence="11 12" key="1">
    <citation type="journal article" date="2013" name="PLoS ONE">
        <title>Cultivation and Complete Genome Sequencing of Gloeobacter kilaueensis sp. nov., from a Lava Cave in Kilauea Caldera, Hawai'i.</title>
        <authorList>
            <person name="Saw J.H."/>
            <person name="Schatz M."/>
            <person name="Brown M.V."/>
            <person name="Kunkel D.D."/>
            <person name="Foster J.S."/>
            <person name="Shick H."/>
            <person name="Christensen S."/>
            <person name="Hou S."/>
            <person name="Wan X."/>
            <person name="Donachie S.P."/>
        </authorList>
    </citation>
    <scope>NUCLEOTIDE SEQUENCE [LARGE SCALE GENOMIC DNA]</scope>
    <source>
        <strain evidence="12">JS</strain>
    </source>
</reference>
<feature type="binding site" evidence="9">
    <location>
        <begin position="15"/>
        <end position="17"/>
    </location>
    <ligand>
        <name>substrate</name>
    </ligand>
</feature>
<comment type="pathway">
    <text evidence="9">Carbohydrate metabolism; D-ribose degradation; D-ribose 5-phosphate from beta-D-ribopyranose: step 2/2.</text>
</comment>
<keyword evidence="3 9" id="KW-0547">Nucleotide-binding</keyword>
<feature type="binding site" evidence="9">
    <location>
        <position position="283"/>
    </location>
    <ligand>
        <name>K(+)</name>
        <dbReference type="ChEBI" id="CHEBI:29103"/>
    </ligand>
</feature>
<dbReference type="STRING" id="1183438.GKIL_2495"/>
<dbReference type="EMBL" id="CP003587">
    <property type="protein sequence ID" value="AGY58741.1"/>
    <property type="molecule type" value="Genomic_DNA"/>
</dbReference>
<evidence type="ECO:0000313" key="12">
    <source>
        <dbReference type="Proteomes" id="UP000017396"/>
    </source>
</evidence>
<feature type="binding site" evidence="9">
    <location>
        <position position="140"/>
    </location>
    <ligand>
        <name>substrate</name>
    </ligand>
</feature>
<evidence type="ECO:0000256" key="3">
    <source>
        <dbReference type="ARBA" id="ARBA00022741"/>
    </source>
</evidence>
<feature type="binding site" evidence="9">
    <location>
        <position position="249"/>
    </location>
    <ligand>
        <name>K(+)</name>
        <dbReference type="ChEBI" id="CHEBI:29103"/>
    </ligand>
</feature>
<dbReference type="GO" id="GO:0005829">
    <property type="term" value="C:cytosol"/>
    <property type="evidence" value="ECO:0007669"/>
    <property type="project" value="TreeGrafter"/>
</dbReference>
<name>U5QII3_GLOK1</name>
<feature type="binding site" evidence="9">
    <location>
        <position position="247"/>
    </location>
    <ligand>
        <name>K(+)</name>
        <dbReference type="ChEBI" id="CHEBI:29103"/>
    </ligand>
</feature>
<dbReference type="InterPro" id="IPR011877">
    <property type="entry name" value="Ribokinase"/>
</dbReference>
<proteinExistence type="inferred from homology"/>
<comment type="similarity">
    <text evidence="9">Belongs to the carbohydrate kinase PfkB family. Ribokinase subfamily.</text>
</comment>
<dbReference type="InterPro" id="IPR029056">
    <property type="entry name" value="Ribokinase-like"/>
</dbReference>
<dbReference type="PANTHER" id="PTHR10584:SF166">
    <property type="entry name" value="RIBOKINASE"/>
    <property type="match status" value="1"/>
</dbReference>
<evidence type="ECO:0000256" key="2">
    <source>
        <dbReference type="ARBA" id="ARBA00022723"/>
    </source>
</evidence>
<evidence type="ECO:0000256" key="8">
    <source>
        <dbReference type="ARBA" id="ARBA00023277"/>
    </source>
</evidence>
<feature type="binding site" evidence="9">
    <location>
        <position position="184"/>
    </location>
    <ligand>
        <name>ATP</name>
        <dbReference type="ChEBI" id="CHEBI:30616"/>
    </ligand>
</feature>
<evidence type="ECO:0000256" key="4">
    <source>
        <dbReference type="ARBA" id="ARBA00022777"/>
    </source>
</evidence>
<feature type="binding site" evidence="9">
    <location>
        <begin position="221"/>
        <end position="226"/>
    </location>
    <ligand>
        <name>ATP</name>
        <dbReference type="ChEBI" id="CHEBI:30616"/>
    </ligand>
</feature>
<dbReference type="Gene3D" id="3.40.1190.20">
    <property type="match status" value="1"/>
</dbReference>
<dbReference type="CDD" id="cd01174">
    <property type="entry name" value="ribokinase"/>
    <property type="match status" value="1"/>
</dbReference>
<feature type="binding site" evidence="9">
    <location>
        <begin position="252"/>
        <end position="253"/>
    </location>
    <ligand>
        <name>ATP</name>
        <dbReference type="ChEBI" id="CHEBI:30616"/>
    </ligand>
</feature>
<dbReference type="AlphaFoldDB" id="U5QII3"/>
<dbReference type="GO" id="GO:0019303">
    <property type="term" value="P:D-ribose catabolic process"/>
    <property type="evidence" value="ECO:0007669"/>
    <property type="project" value="UniProtKB-UniRule"/>
</dbReference>
<dbReference type="HAMAP" id="MF_01987">
    <property type="entry name" value="Ribokinase"/>
    <property type="match status" value="1"/>
</dbReference>
<organism evidence="11 12">
    <name type="scientific">Gloeobacter kilaueensis (strain ATCC BAA-2537 / CCAP 1431/1 / ULC 316 / JS1)</name>
    <dbReference type="NCBI Taxonomy" id="1183438"/>
    <lineage>
        <taxon>Bacteria</taxon>
        <taxon>Bacillati</taxon>
        <taxon>Cyanobacteriota</taxon>
        <taxon>Cyanophyceae</taxon>
        <taxon>Gloeobacterales</taxon>
        <taxon>Gloeobacteraceae</taxon>
        <taxon>Gloeobacter</taxon>
    </lineage>
</organism>
<keyword evidence="8 9" id="KW-0119">Carbohydrate metabolism</keyword>
<dbReference type="GO" id="GO:0004747">
    <property type="term" value="F:ribokinase activity"/>
    <property type="evidence" value="ECO:0007669"/>
    <property type="project" value="UniProtKB-UniRule"/>
</dbReference>
<evidence type="ECO:0000256" key="7">
    <source>
        <dbReference type="ARBA" id="ARBA00022958"/>
    </source>
</evidence>
<keyword evidence="6 9" id="KW-0460">Magnesium</keyword>
<evidence type="ECO:0000313" key="11">
    <source>
        <dbReference type="EMBL" id="AGY58741.1"/>
    </source>
</evidence>
<comment type="function">
    <text evidence="9">Catalyzes the phosphorylation of ribose at O-5 in a reaction requiring ATP and magnesium. The resulting D-ribose-5-phosphate can then be used either for sythesis of nucleotides, histidine, and tryptophan, or as a component of the pentose phosphate pathway.</text>
</comment>
<accession>U5QII3</accession>
<comment type="subcellular location">
    <subcellularLocation>
        <location evidence="9">Cytoplasm</location>
    </subcellularLocation>
</comment>
<comment type="catalytic activity">
    <reaction evidence="9">
        <text>D-ribose + ATP = D-ribose 5-phosphate + ADP + H(+)</text>
        <dbReference type="Rhea" id="RHEA:13697"/>
        <dbReference type="ChEBI" id="CHEBI:15378"/>
        <dbReference type="ChEBI" id="CHEBI:30616"/>
        <dbReference type="ChEBI" id="CHEBI:47013"/>
        <dbReference type="ChEBI" id="CHEBI:78346"/>
        <dbReference type="ChEBI" id="CHEBI:456216"/>
        <dbReference type="EC" id="2.7.1.15"/>
    </reaction>
</comment>
<feature type="binding site" evidence="9">
    <location>
        <position position="288"/>
    </location>
    <ligand>
        <name>K(+)</name>
        <dbReference type="ChEBI" id="CHEBI:29103"/>
    </ligand>
</feature>
<evidence type="ECO:0000256" key="1">
    <source>
        <dbReference type="ARBA" id="ARBA00022679"/>
    </source>
</evidence>
<feature type="binding site" evidence="9">
    <location>
        <position position="253"/>
    </location>
    <ligand>
        <name>substrate</name>
    </ligand>
</feature>
<keyword evidence="9" id="KW-0963">Cytoplasm</keyword>
<feature type="domain" description="Carbohydrate kinase PfkB" evidence="10">
    <location>
        <begin position="7"/>
        <end position="295"/>
    </location>
</feature>
<gene>
    <name evidence="9 11" type="primary">rbsK</name>
    <name evidence="11" type="ORF">GKIL_2495</name>
</gene>
<dbReference type="PRINTS" id="PR00990">
    <property type="entry name" value="RIBOKINASE"/>
</dbReference>
<feature type="binding site" evidence="9">
    <location>
        <position position="277"/>
    </location>
    <ligand>
        <name>ATP</name>
        <dbReference type="ChEBI" id="CHEBI:30616"/>
    </ligand>
</feature>
<dbReference type="Proteomes" id="UP000017396">
    <property type="component" value="Chromosome"/>
</dbReference>
<keyword evidence="7 9" id="KW-0630">Potassium</keyword>
<dbReference type="InterPro" id="IPR011611">
    <property type="entry name" value="PfkB_dom"/>
</dbReference>
<dbReference type="KEGG" id="glj:GKIL_2495"/>
<dbReference type="Pfam" id="PF00294">
    <property type="entry name" value="PfkB"/>
    <property type="match status" value="1"/>
</dbReference>
<comment type="caution">
    <text evidence="9">Lacks conserved residue(s) required for the propagation of feature annotation.</text>
</comment>
<sequence length="306" mass="31247">MSTAGPRVVVAGSINMDIVLSAHRHPLPGETISGQRVQFFAGGKGANQAIAAHRLGAAAQLVGRIGDDLFGRDLRNFLVGEGLAFDQIYPSKGASGTALIVVVPTGENTIVVVPGANGQLSAADVEVEIHPDDVLISQLEIPIATVTHFFGRGRSVGARTLLNAAPAQLLPAELLLLIDILIVNETELAILSGRTVQPDSPQSVAAAAQLLQRAIETVVVTLGAHGAVACRGTDLLVVPGRRVQAIDATGAGDCFVGALAARLAAGEALEQALGFANVAASLCVERPGAAGAMPTLGQVQAVLQIK</sequence>
<evidence type="ECO:0000259" key="10">
    <source>
        <dbReference type="Pfam" id="PF00294"/>
    </source>
</evidence>
<dbReference type="GO" id="GO:0005524">
    <property type="term" value="F:ATP binding"/>
    <property type="evidence" value="ECO:0007669"/>
    <property type="project" value="UniProtKB-UniRule"/>
</dbReference>
<keyword evidence="12" id="KW-1185">Reference proteome</keyword>
<evidence type="ECO:0000256" key="6">
    <source>
        <dbReference type="ARBA" id="ARBA00022842"/>
    </source>
</evidence>
<dbReference type="EC" id="2.7.1.15" evidence="9"/>
<keyword evidence="2 9" id="KW-0479">Metal-binding</keyword>
<feature type="binding site" evidence="9">
    <location>
        <position position="286"/>
    </location>
    <ligand>
        <name>K(+)</name>
        <dbReference type="ChEBI" id="CHEBI:29103"/>
    </ligand>
</feature>
<evidence type="ECO:0000256" key="5">
    <source>
        <dbReference type="ARBA" id="ARBA00022840"/>
    </source>
</evidence>
<keyword evidence="1 9" id="KW-0808">Transferase</keyword>
<dbReference type="PATRIC" id="fig|1183438.3.peg.2454"/>
<feature type="active site" description="Proton acceptor" evidence="9">
    <location>
        <position position="253"/>
    </location>
</feature>
<dbReference type="eggNOG" id="COG0524">
    <property type="taxonomic scope" value="Bacteria"/>
</dbReference>
<dbReference type="UniPathway" id="UPA00916">
    <property type="reaction ID" value="UER00889"/>
</dbReference>
<keyword evidence="4 9" id="KW-0418">Kinase</keyword>
<dbReference type="HOGENOM" id="CLU_027634_2_0_3"/>
<protein>
    <recommendedName>
        <fullName evidence="9">Ribokinase</fullName>
        <shortName evidence="9">RK</shortName>
        <ecNumber evidence="9">2.7.1.15</ecNumber>
    </recommendedName>
</protein>
<dbReference type="InterPro" id="IPR002139">
    <property type="entry name" value="Ribo/fructo_kinase"/>
</dbReference>
<keyword evidence="5 9" id="KW-0067">ATP-binding</keyword>
<comment type="subunit">
    <text evidence="9">Homodimer.</text>
</comment>
<dbReference type="OrthoDB" id="9775849at2"/>
<dbReference type="SUPFAM" id="SSF53613">
    <property type="entry name" value="Ribokinase-like"/>
    <property type="match status" value="1"/>
</dbReference>
<evidence type="ECO:0000256" key="9">
    <source>
        <dbReference type="HAMAP-Rule" id="MF_01987"/>
    </source>
</evidence>
<comment type="cofactor">
    <cofactor evidence="9">
        <name>Mg(2+)</name>
        <dbReference type="ChEBI" id="CHEBI:18420"/>
    </cofactor>
    <text evidence="9">Requires a divalent cation, most likely magnesium in vivo, as an electrophilic catalyst to aid phosphoryl group transfer. It is the chelate of the metal and the nucleotide that is the actual substrate.</text>
</comment>
<feature type="binding site" evidence="9">
    <location>
        <begin position="43"/>
        <end position="47"/>
    </location>
    <ligand>
        <name>substrate</name>
    </ligand>
</feature>
<dbReference type="GO" id="GO:0046872">
    <property type="term" value="F:metal ion binding"/>
    <property type="evidence" value="ECO:0007669"/>
    <property type="project" value="UniProtKB-KW"/>
</dbReference>
<comment type="activity regulation">
    <text evidence="9">Activated by a monovalent cation that binds near, but not in, the active site. The most likely occupant of the site in vivo is potassium. Ion binding induces a conformational change that may alter substrate affinity.</text>
</comment>
<dbReference type="RefSeq" id="WP_023173924.1">
    <property type="nucleotide sequence ID" value="NC_022600.1"/>
</dbReference>